<dbReference type="InterPro" id="IPR051531">
    <property type="entry name" value="N-acetyltransferase"/>
</dbReference>
<dbReference type="PANTHER" id="PTHR43792">
    <property type="entry name" value="GNAT FAMILY, PUTATIVE (AFU_ORTHOLOGUE AFUA_3G00765)-RELATED-RELATED"/>
    <property type="match status" value="1"/>
</dbReference>
<sequence>MTEAVPTLETERLRLRPYHRADFDAFAAHLADPVSAAHIGVSDRETSWRRFTSHAGMWLIDGAGWWSVELRENGQLVGNVGAFFRESTHAIEIGWNTYRDYWGHGYAREAAQAALGWAFDARGEPRAHALIAPGNASSIQVATRLGMSLDGQTVSQGKAVDVYVIRRSGVATPATGRSDATP</sequence>
<accession>A0A4Q1JX66</accession>
<dbReference type="GO" id="GO:0016747">
    <property type="term" value="F:acyltransferase activity, transferring groups other than amino-acyl groups"/>
    <property type="evidence" value="ECO:0007669"/>
    <property type="project" value="InterPro"/>
</dbReference>
<protein>
    <submittedName>
        <fullName evidence="2">N-acetyltransferase</fullName>
    </submittedName>
</protein>
<dbReference type="OrthoDB" id="9801656at2"/>
<proteinExistence type="predicted"/>
<dbReference type="InterPro" id="IPR016181">
    <property type="entry name" value="Acyl_CoA_acyltransferase"/>
</dbReference>
<feature type="domain" description="N-acetyltransferase" evidence="1">
    <location>
        <begin position="13"/>
        <end position="169"/>
    </location>
</feature>
<comment type="caution">
    <text evidence="2">The sequence shown here is derived from an EMBL/GenBank/DDBJ whole genome shotgun (WGS) entry which is preliminary data.</text>
</comment>
<dbReference type="PANTHER" id="PTHR43792:SF1">
    <property type="entry name" value="N-ACETYLTRANSFERASE DOMAIN-CONTAINING PROTEIN"/>
    <property type="match status" value="1"/>
</dbReference>
<name>A0A4Q1JX66_9GAMM</name>
<dbReference type="Proteomes" id="UP000289784">
    <property type="component" value="Unassembled WGS sequence"/>
</dbReference>
<dbReference type="SUPFAM" id="SSF55729">
    <property type="entry name" value="Acyl-CoA N-acyltransferases (Nat)"/>
    <property type="match status" value="1"/>
</dbReference>
<evidence type="ECO:0000313" key="2">
    <source>
        <dbReference type="EMBL" id="RXR06370.1"/>
    </source>
</evidence>
<organism evidence="2 3">
    <name type="scientific">Pseudoxanthomonas composti</name>
    <dbReference type="NCBI Taxonomy" id="2137479"/>
    <lineage>
        <taxon>Bacteria</taxon>
        <taxon>Pseudomonadati</taxon>
        <taxon>Pseudomonadota</taxon>
        <taxon>Gammaproteobacteria</taxon>
        <taxon>Lysobacterales</taxon>
        <taxon>Lysobacteraceae</taxon>
        <taxon>Pseudoxanthomonas</taxon>
    </lineage>
</organism>
<evidence type="ECO:0000313" key="3">
    <source>
        <dbReference type="Proteomes" id="UP000289784"/>
    </source>
</evidence>
<keyword evidence="2" id="KW-0808">Transferase</keyword>
<dbReference type="AlphaFoldDB" id="A0A4Q1JX66"/>
<reference evidence="2 3" key="1">
    <citation type="submission" date="2019-01" db="EMBL/GenBank/DDBJ databases">
        <title>Pseudoxanthomonas composti sp. nov., isolated from compost.</title>
        <authorList>
            <person name="Yang G."/>
        </authorList>
    </citation>
    <scope>NUCLEOTIDE SEQUENCE [LARGE SCALE GENOMIC DNA]</scope>
    <source>
        <strain evidence="2 3">GSS15</strain>
    </source>
</reference>
<dbReference type="RefSeq" id="WP_129470477.1">
    <property type="nucleotide sequence ID" value="NZ_SAWZ01000003.1"/>
</dbReference>
<dbReference type="Gene3D" id="3.40.630.30">
    <property type="match status" value="1"/>
</dbReference>
<dbReference type="InterPro" id="IPR000182">
    <property type="entry name" value="GNAT_dom"/>
</dbReference>
<keyword evidence="3" id="KW-1185">Reference proteome</keyword>
<gene>
    <name evidence="2" type="ORF">EPA99_06880</name>
</gene>
<dbReference type="Pfam" id="PF13302">
    <property type="entry name" value="Acetyltransf_3"/>
    <property type="match status" value="1"/>
</dbReference>
<evidence type="ECO:0000259" key="1">
    <source>
        <dbReference type="PROSITE" id="PS51186"/>
    </source>
</evidence>
<dbReference type="PROSITE" id="PS51186">
    <property type="entry name" value="GNAT"/>
    <property type="match status" value="1"/>
</dbReference>
<dbReference type="EMBL" id="SAWZ01000003">
    <property type="protein sequence ID" value="RXR06370.1"/>
    <property type="molecule type" value="Genomic_DNA"/>
</dbReference>